<name>A0A0E0JXB3_ORYPU</name>
<dbReference type="EnsemblPlants" id="OPUNC02G07730.1">
    <property type="protein sequence ID" value="OPUNC02G07730.1"/>
    <property type="gene ID" value="OPUNC02G07730"/>
</dbReference>
<protein>
    <submittedName>
        <fullName evidence="1">Uncharacterized protein</fullName>
    </submittedName>
</protein>
<accession>A0A0E0JXB3</accession>
<dbReference type="AlphaFoldDB" id="A0A0E0JXB3"/>
<keyword evidence="2" id="KW-1185">Reference proteome</keyword>
<proteinExistence type="predicted"/>
<sequence>MEKSSLGIKPILEFAKRGWNGALMKVTTHVNELQASQIPYPFRKNWRFGRLLPKSSGIVPFRLLNCKLSSSREERLNIEEGTGPSRLLSDRSRTVSSLRFPSDLGMVPSSLLFPSTTKSKDERFPSQVESVAGIGPWMEL</sequence>
<dbReference type="HOGENOM" id="CLU_1838391_0_0_1"/>
<evidence type="ECO:0000313" key="1">
    <source>
        <dbReference type="EnsemblPlants" id="OPUNC02G07730.1"/>
    </source>
</evidence>
<dbReference type="Gramene" id="OPUNC02G07730.1">
    <property type="protein sequence ID" value="OPUNC02G07730.1"/>
    <property type="gene ID" value="OPUNC02G07730"/>
</dbReference>
<evidence type="ECO:0000313" key="2">
    <source>
        <dbReference type="Proteomes" id="UP000026962"/>
    </source>
</evidence>
<reference evidence="1" key="1">
    <citation type="submission" date="2015-04" db="UniProtKB">
        <authorList>
            <consortium name="EnsemblPlants"/>
        </authorList>
    </citation>
    <scope>IDENTIFICATION</scope>
</reference>
<dbReference type="Proteomes" id="UP000026962">
    <property type="component" value="Chromosome 2"/>
</dbReference>
<reference evidence="1" key="2">
    <citation type="submission" date="2018-05" db="EMBL/GenBank/DDBJ databases">
        <title>OpunRS2 (Oryza punctata Reference Sequence Version 2).</title>
        <authorList>
            <person name="Zhang J."/>
            <person name="Kudrna D."/>
            <person name="Lee S."/>
            <person name="Talag J."/>
            <person name="Welchert J."/>
            <person name="Wing R.A."/>
        </authorList>
    </citation>
    <scope>NUCLEOTIDE SEQUENCE [LARGE SCALE GENOMIC DNA]</scope>
</reference>
<organism evidence="1">
    <name type="scientific">Oryza punctata</name>
    <name type="common">Red rice</name>
    <dbReference type="NCBI Taxonomy" id="4537"/>
    <lineage>
        <taxon>Eukaryota</taxon>
        <taxon>Viridiplantae</taxon>
        <taxon>Streptophyta</taxon>
        <taxon>Embryophyta</taxon>
        <taxon>Tracheophyta</taxon>
        <taxon>Spermatophyta</taxon>
        <taxon>Magnoliopsida</taxon>
        <taxon>Liliopsida</taxon>
        <taxon>Poales</taxon>
        <taxon>Poaceae</taxon>
        <taxon>BOP clade</taxon>
        <taxon>Oryzoideae</taxon>
        <taxon>Oryzeae</taxon>
        <taxon>Oryzinae</taxon>
        <taxon>Oryza</taxon>
    </lineage>
</organism>